<dbReference type="InterPro" id="IPR003961">
    <property type="entry name" value="FN3_dom"/>
</dbReference>
<gene>
    <name evidence="12" type="primary">ghr</name>
</gene>
<evidence type="ECO:0000256" key="7">
    <source>
        <dbReference type="ARBA" id="ARBA00023180"/>
    </source>
</evidence>
<dbReference type="Pfam" id="PF09067">
    <property type="entry name" value="EpoR_lig-bind"/>
    <property type="match status" value="1"/>
</dbReference>
<feature type="domain" description="Fibronectin type-III" evidence="11">
    <location>
        <begin position="143"/>
        <end position="249"/>
    </location>
</feature>
<keyword evidence="2 9" id="KW-0812">Transmembrane</keyword>
<dbReference type="SUPFAM" id="SSF49265">
    <property type="entry name" value="Fibronectin type III"/>
    <property type="match status" value="2"/>
</dbReference>
<dbReference type="GO" id="GO:0016020">
    <property type="term" value="C:membrane"/>
    <property type="evidence" value="ECO:0007669"/>
    <property type="project" value="UniProtKB-SubCell"/>
</dbReference>
<sequence length="625" mass="69819">MLSSGAICRAQPTGGPRGMAYWLFWAIAILLCIDGSTAATDVSHGRPRITKCRSPQQETITCYWTYGEFRNLSSPSLIKLQYKKKIEANWTDCPDTVTGGENSCYFSKTYTSIWVSYCTKLVSEDTEFDDYCFSVDDIVEPDPPVALNWTVLNISLTRMRVDIQLSWEPPPSADVTSGWISLEYEVHMKEANESQWTVLDKVQTKYLPVYALKTGKDYFARVRCKQLSNGKFGEFSEILHIPLTILPEPDLPDVPFLLFLTIGLFGMLLVFIFILVFKKKRLKMIILPPVPVPKIKGIDPDLLQRGKLDEVNSILACHDHYKPQLYNDDPWVEFIELDLDDTDEKNEGSDTDRLLGEEHRKTHSCLGVKDDDSGRASCCEPDIPETDFSNSDTCNGTSDLGQTQNVRENEADLLCLDEKSNSGSPTSVSVPNTEEGSPKPEAEKTWPVAVSENQPTSLPVPITLSKLSIKPSMDFYALVSDITPAGRLLLSPGQRMKNENEECNQAVIQHPANLNQDSAYICESAVTAFCAASKPRDTEASVKPNVIDDSYFTTESLNIPEMNPCFAEKASSYDMPVSDYTSVHIINSPQNLVLNTTVLPDKEFLPPCGYMTPDQMGFIYTDLSQ</sequence>
<keyword evidence="4 9" id="KW-1133">Transmembrane helix</keyword>
<dbReference type="InterPro" id="IPR025871">
    <property type="entry name" value="GHBP"/>
</dbReference>
<accession>A0A803JNN9</accession>
<evidence type="ECO:0000256" key="1">
    <source>
        <dbReference type="ARBA" id="ARBA00004479"/>
    </source>
</evidence>
<feature type="compositionally biased region" description="Polar residues" evidence="8">
    <location>
        <begin position="387"/>
        <end position="405"/>
    </location>
</feature>
<protein>
    <submittedName>
        <fullName evidence="12">Growth hormone receptor</fullName>
    </submittedName>
</protein>
<keyword evidence="6" id="KW-0675">Receptor</keyword>
<keyword evidence="5 9" id="KW-0472">Membrane</keyword>
<dbReference type="InterPro" id="IPR015152">
    <property type="entry name" value="Growth/epo_recpt_lig-bind"/>
</dbReference>
<reference evidence="12" key="2">
    <citation type="submission" date="2021-03" db="UniProtKB">
        <authorList>
            <consortium name="Ensembl"/>
        </authorList>
    </citation>
    <scope>IDENTIFICATION</scope>
</reference>
<dbReference type="AlphaFoldDB" id="A0A803JNN9"/>
<evidence type="ECO:0000256" key="3">
    <source>
        <dbReference type="ARBA" id="ARBA00022729"/>
    </source>
</evidence>
<dbReference type="Bgee" id="ENSXETG00000037965">
    <property type="expression patterns" value="Expressed in skeletal muscle tissue and 6 other cell types or tissues"/>
</dbReference>
<comment type="subcellular location">
    <subcellularLocation>
        <location evidence="1">Membrane</location>
        <topology evidence="1">Single-pass type I membrane protein</topology>
    </subcellularLocation>
</comment>
<dbReference type="PANTHER" id="PTHR23037:SF46">
    <property type="entry name" value="INTERLEUKIN 5 RECEPTOR SUBUNIT ALPHA"/>
    <property type="match status" value="1"/>
</dbReference>
<evidence type="ECO:0000256" key="5">
    <source>
        <dbReference type="ARBA" id="ARBA00023136"/>
    </source>
</evidence>
<evidence type="ECO:0000256" key="6">
    <source>
        <dbReference type="ARBA" id="ARBA00023170"/>
    </source>
</evidence>
<reference evidence="12" key="1">
    <citation type="journal article" date="2010" name="Science">
        <title>The genome of the Western clawed frog Xenopus tropicalis.</title>
        <authorList>
            <person name="Hellsten U."/>
            <person name="Harland R.M."/>
            <person name="Gilchrist M.J."/>
            <person name="Hendrix D."/>
            <person name="Jurka J."/>
            <person name="Kapitonov V."/>
            <person name="Ovcharenko I."/>
            <person name="Putnam N.H."/>
            <person name="Shu S."/>
            <person name="Taher L."/>
            <person name="Blitz I.L."/>
            <person name="Blumberg B."/>
            <person name="Dichmann D.S."/>
            <person name="Dubchak I."/>
            <person name="Amaya E."/>
            <person name="Detter J.C."/>
            <person name="Fletcher R."/>
            <person name="Gerhard D.S."/>
            <person name="Goodstein D."/>
            <person name="Graves T."/>
            <person name="Grigoriev I.V."/>
            <person name="Grimwood J."/>
            <person name="Kawashima T."/>
            <person name="Lindquist E."/>
            <person name="Lucas S.M."/>
            <person name="Mead P.E."/>
            <person name="Mitros T."/>
            <person name="Ogino H."/>
            <person name="Ohta Y."/>
            <person name="Poliakov A.V."/>
            <person name="Pollet N."/>
            <person name="Robert J."/>
            <person name="Salamov A."/>
            <person name="Sater A.K."/>
            <person name="Schmutz J."/>
            <person name="Terry A."/>
            <person name="Vize P.D."/>
            <person name="Warren W.C."/>
            <person name="Wells D."/>
            <person name="Wills A."/>
            <person name="Wilson R.K."/>
            <person name="Zimmerman L.B."/>
            <person name="Zorn A.M."/>
            <person name="Grainger R."/>
            <person name="Grammer T."/>
            <person name="Khokha M.K."/>
            <person name="Richardson P.M."/>
            <person name="Rokhsar D.S."/>
        </authorList>
    </citation>
    <scope>NUCLEOTIDE SEQUENCE [LARGE SCALE GENOMIC DNA]</scope>
    <source>
        <strain evidence="12">Nigerian</strain>
    </source>
</reference>
<dbReference type="InterPro" id="IPR036116">
    <property type="entry name" value="FN3_sf"/>
</dbReference>
<dbReference type="GeneTree" id="ENSGT00940000159987"/>
<organism evidence="12">
    <name type="scientific">Xenopus tropicalis</name>
    <name type="common">Western clawed frog</name>
    <name type="synonym">Silurana tropicalis</name>
    <dbReference type="NCBI Taxonomy" id="8364"/>
    <lineage>
        <taxon>Eukaryota</taxon>
        <taxon>Metazoa</taxon>
        <taxon>Chordata</taxon>
        <taxon>Craniata</taxon>
        <taxon>Vertebrata</taxon>
        <taxon>Euteleostomi</taxon>
        <taxon>Amphibia</taxon>
        <taxon>Batrachia</taxon>
        <taxon>Anura</taxon>
        <taxon>Pipoidea</taxon>
        <taxon>Pipidae</taxon>
        <taxon>Xenopodinae</taxon>
        <taxon>Xenopus</taxon>
        <taxon>Silurana</taxon>
    </lineage>
</organism>
<evidence type="ECO:0000259" key="11">
    <source>
        <dbReference type="PROSITE" id="PS50853"/>
    </source>
</evidence>
<dbReference type="PROSITE" id="PS50853">
    <property type="entry name" value="FN3"/>
    <property type="match status" value="1"/>
</dbReference>
<keyword evidence="3 10" id="KW-0732">Signal</keyword>
<feature type="transmembrane region" description="Helical" evidence="9">
    <location>
        <begin position="256"/>
        <end position="277"/>
    </location>
</feature>
<dbReference type="Pfam" id="PF12772">
    <property type="entry name" value="GHBP"/>
    <property type="match status" value="1"/>
</dbReference>
<keyword evidence="7" id="KW-0325">Glycoprotein</keyword>
<evidence type="ECO:0000256" key="4">
    <source>
        <dbReference type="ARBA" id="ARBA00022989"/>
    </source>
</evidence>
<feature type="signal peptide" evidence="10">
    <location>
        <begin position="1"/>
        <end position="38"/>
    </location>
</feature>
<dbReference type="CDD" id="cd00063">
    <property type="entry name" value="FN3"/>
    <property type="match status" value="1"/>
</dbReference>
<dbReference type="InterPro" id="IPR013783">
    <property type="entry name" value="Ig-like_fold"/>
</dbReference>
<evidence type="ECO:0000256" key="2">
    <source>
        <dbReference type="ARBA" id="ARBA00022692"/>
    </source>
</evidence>
<name>A0A803JNN9_XENTR</name>
<dbReference type="Ensembl" id="ENSXETT00000124445">
    <property type="protein sequence ID" value="ENSXETP00000109560"/>
    <property type="gene ID" value="ENSXETG00000037965"/>
</dbReference>
<feature type="region of interest" description="Disordered" evidence="8">
    <location>
        <begin position="417"/>
        <end position="448"/>
    </location>
</feature>
<feature type="compositionally biased region" description="Polar residues" evidence="8">
    <location>
        <begin position="421"/>
        <end position="435"/>
    </location>
</feature>
<evidence type="ECO:0000313" key="12">
    <source>
        <dbReference type="Ensembl" id="ENSXETP00000109560"/>
    </source>
</evidence>
<dbReference type="FunCoup" id="A0A803JNN9">
    <property type="interactions" value="804"/>
</dbReference>
<feature type="chain" id="PRO_5031169049" evidence="10">
    <location>
        <begin position="39"/>
        <end position="625"/>
    </location>
</feature>
<evidence type="ECO:0000256" key="10">
    <source>
        <dbReference type="SAM" id="SignalP"/>
    </source>
</evidence>
<feature type="region of interest" description="Disordered" evidence="8">
    <location>
        <begin position="382"/>
        <end position="405"/>
    </location>
</feature>
<proteinExistence type="predicted"/>
<evidence type="ECO:0000256" key="9">
    <source>
        <dbReference type="SAM" id="Phobius"/>
    </source>
</evidence>
<dbReference type="Gene3D" id="2.60.40.10">
    <property type="entry name" value="Immunoglobulins"/>
    <property type="match status" value="2"/>
</dbReference>
<dbReference type="InParanoid" id="A0A803JNN9"/>
<evidence type="ECO:0000256" key="8">
    <source>
        <dbReference type="SAM" id="MobiDB-lite"/>
    </source>
</evidence>
<dbReference type="PANTHER" id="PTHR23037">
    <property type="entry name" value="CYTOKINE RECEPTOR"/>
    <property type="match status" value="1"/>
</dbReference>